<protein>
    <submittedName>
        <fullName evidence="2">DUF5050 domain-containing protein</fullName>
    </submittedName>
</protein>
<reference evidence="2 3" key="1">
    <citation type="submission" date="2019-04" db="EMBL/GenBank/DDBJ databases">
        <title>Whole genome sequencing of Brevibacillus sp. TGS2-1.</title>
        <authorList>
            <person name="Choi A."/>
        </authorList>
    </citation>
    <scope>NUCLEOTIDE SEQUENCE [LARGE SCALE GENOMIC DNA]</scope>
    <source>
        <strain evidence="2 3">TGS2-1</strain>
    </source>
</reference>
<comment type="caution">
    <text evidence="2">The sequence shown here is derived from an EMBL/GenBank/DDBJ whole genome shotgun (WGS) entry which is preliminary data.</text>
</comment>
<dbReference type="InterPro" id="IPR013783">
    <property type="entry name" value="Ig-like_fold"/>
</dbReference>
<keyword evidence="3" id="KW-1185">Reference proteome</keyword>
<proteinExistence type="predicted"/>
<dbReference type="Proteomes" id="UP000307841">
    <property type="component" value="Unassembled WGS sequence"/>
</dbReference>
<accession>A0A4U2YED3</accession>
<organism evidence="2 3">
    <name type="scientific">Brevibacillus antibioticus</name>
    <dbReference type="NCBI Taxonomy" id="2570228"/>
    <lineage>
        <taxon>Bacteria</taxon>
        <taxon>Bacillati</taxon>
        <taxon>Bacillota</taxon>
        <taxon>Bacilli</taxon>
        <taxon>Bacillales</taxon>
        <taxon>Paenibacillaceae</taxon>
        <taxon>Brevibacillus</taxon>
    </lineage>
</organism>
<evidence type="ECO:0000313" key="2">
    <source>
        <dbReference type="EMBL" id="TKI58805.1"/>
    </source>
</evidence>
<dbReference type="Gene3D" id="2.60.40.10">
    <property type="entry name" value="Immunoglobulins"/>
    <property type="match status" value="1"/>
</dbReference>
<evidence type="ECO:0000313" key="3">
    <source>
        <dbReference type="Proteomes" id="UP000307841"/>
    </source>
</evidence>
<dbReference type="InterPro" id="IPR032485">
    <property type="entry name" value="LRP1-like_beta_prop"/>
</dbReference>
<dbReference type="EMBL" id="SZNK01000001">
    <property type="protein sequence ID" value="TKI58805.1"/>
    <property type="molecule type" value="Genomic_DNA"/>
</dbReference>
<dbReference type="AlphaFoldDB" id="A0A4U2YED3"/>
<dbReference type="SUPFAM" id="SSF63825">
    <property type="entry name" value="YWTD domain"/>
    <property type="match status" value="1"/>
</dbReference>
<gene>
    <name evidence="2" type="ORF">E8L90_27310</name>
</gene>
<feature type="domain" description="Prolow-density lipoprotein receptor-related protein 1-like beta-propeller" evidence="1">
    <location>
        <begin position="186"/>
        <end position="273"/>
    </location>
</feature>
<dbReference type="RefSeq" id="WP_137032458.1">
    <property type="nucleotide sequence ID" value="NZ_SZNK01000001.1"/>
</dbReference>
<evidence type="ECO:0000259" key="1">
    <source>
        <dbReference type="Pfam" id="PF16472"/>
    </source>
</evidence>
<dbReference type="Pfam" id="PF16472">
    <property type="entry name" value="DUF5050"/>
    <property type="match status" value="1"/>
</dbReference>
<sequence>MATGYGLKLYNYRVFFENNSYDQTIYGLIGDKVRSFNRGTGAFTEIGGAYTIFDRFFVSNDRNSIYFLTYTGSSYQLNKLPITGGTPQNYNYVYPSVSSILGEIGNAVYWHQSAFDDYKLYVTVITTGPTTNWNVPVDSIRMIDNLLFFRDPSTNKVFVSTTSDPQAKSETGVFGYVYNVGKKGGYLYIQTSTGIYRLDSTGKNPTTLLSGASYSLQLCNNTIFYSTSDQKNIYKMNYDGSAKTLMHTFPEAVAIFTASISGDRIYFNRPNEDAFYVVVFNNPPTLTLTSPANNLSLSEGNTMAVQGSVTDADANDPVTIYLQINNGTILAVDSKVSDGATAIPFAKILTYKNKRVYSGTTDLVGVDLAENTDHTLKVWAEDNKQGRSTEVIRKFRIVWNRPPVIDGQNRDLGSFMQIPTVKYSATDPEGNTFTFSEYLNGKKIRSFAGVAGQQYKVEISHDSWIRLDLDVQHQIKVVATDSAGISSERIYTFTRKETHIEFMLEYGNPEIQADFTLDGMPLRVLVTLERYMPEGSSIESVKVCNNYLDAVPTWEDCTGAVKGNRGYLFTNKTKTAANWAINLWVILAKGTATERVRLNGYGGAFD</sequence>
<name>A0A4U2YED3_9BACL</name>
<dbReference type="OrthoDB" id="7820733at2"/>